<feature type="region of interest" description="Disordered" evidence="1">
    <location>
        <begin position="121"/>
        <end position="183"/>
    </location>
</feature>
<feature type="compositionally biased region" description="Polar residues" evidence="1">
    <location>
        <begin position="255"/>
        <end position="264"/>
    </location>
</feature>
<feature type="compositionally biased region" description="Basic residues" evidence="1">
    <location>
        <begin position="132"/>
        <end position="145"/>
    </location>
</feature>
<evidence type="ECO:0000313" key="3">
    <source>
        <dbReference type="Proteomes" id="UP000002669"/>
    </source>
</evidence>
<dbReference type="eggNOG" id="ENOG502RNVJ">
    <property type="taxonomic scope" value="Eukaryota"/>
</dbReference>
<dbReference type="Proteomes" id="UP000002669">
    <property type="component" value="Unassembled WGS sequence"/>
</dbReference>
<name>E4URM9_ARTGP</name>
<organism evidence="3">
    <name type="scientific">Arthroderma gypseum (strain ATCC MYA-4604 / CBS 118893)</name>
    <name type="common">Microsporum gypseum</name>
    <dbReference type="NCBI Taxonomy" id="535722"/>
    <lineage>
        <taxon>Eukaryota</taxon>
        <taxon>Fungi</taxon>
        <taxon>Dikarya</taxon>
        <taxon>Ascomycota</taxon>
        <taxon>Pezizomycotina</taxon>
        <taxon>Eurotiomycetes</taxon>
        <taxon>Eurotiomycetidae</taxon>
        <taxon>Onygenales</taxon>
        <taxon>Arthrodermataceae</taxon>
        <taxon>Nannizzia</taxon>
    </lineage>
</organism>
<dbReference type="VEuPathDB" id="FungiDB:MGYG_03242"/>
<dbReference type="AlphaFoldDB" id="E4URM9"/>
<proteinExistence type="predicted"/>
<dbReference type="RefSeq" id="XP_003175721.1">
    <property type="nucleotide sequence ID" value="XM_003175673.1"/>
</dbReference>
<sequence length="481" mass="53800">MAPKKHINWQPFIQKVLEKWALESTPKLPEPRHCTLGHTSRLRESGPHAVAYFYLVTAAEPGPWYVIDSVLWDTEKKSKLREATFIVPCRDPPSARHPFVCEWDDALKVYVVRHLKEAENIKSTKQQSTKNKVTKKNPKRSPKKGSKTEVENKDSSGPMNSYDGASDKPAGNSDHNANGQQHSVGDVFSTRSLAPLNEASLDNRNLSDSGEAVALDGKESSSCSLEPGACSEYTPEPNQPIENTINESSEEPNDTDSNNIDAPTSKFSESFQEEVVEGYNAADYECYRQDTELSGDALDEIYRRDQAQDGHLPIHHYNFFGNAMTGRSSTPPEVSLLVLLLGPKGWSHEGCCRASLMYRAIKHIDPVLYTGPLEVLSYARTSDLLKGIAGYVHKFYTGHGTWVQEKGKAGQRRPILDPTNSDMYYSEPWLPFNGLLNPHWRAWSRKDFKGGMCEIGPVRNRVRVRPIPKSPLSQCVLASEL</sequence>
<keyword evidence="3" id="KW-1185">Reference proteome</keyword>
<reference evidence="3" key="1">
    <citation type="journal article" date="2012" name="MBio">
        <title>Comparative genome analysis of Trichophyton rubrum and related dermatophytes reveals candidate genes involved in infection.</title>
        <authorList>
            <person name="Martinez D.A."/>
            <person name="Oliver B.G."/>
            <person name="Graeser Y."/>
            <person name="Goldberg J.M."/>
            <person name="Li W."/>
            <person name="Martinez-Rossi N.M."/>
            <person name="Monod M."/>
            <person name="Shelest E."/>
            <person name="Barton R.C."/>
            <person name="Birch E."/>
            <person name="Brakhage A.A."/>
            <person name="Chen Z."/>
            <person name="Gurr S.J."/>
            <person name="Heiman D."/>
            <person name="Heitman J."/>
            <person name="Kosti I."/>
            <person name="Rossi A."/>
            <person name="Saif S."/>
            <person name="Samalova M."/>
            <person name="Saunders C.W."/>
            <person name="Shea T."/>
            <person name="Summerbell R.C."/>
            <person name="Xu J."/>
            <person name="Young S."/>
            <person name="Zeng Q."/>
            <person name="Birren B.W."/>
            <person name="Cuomo C.A."/>
            <person name="White T.C."/>
        </authorList>
    </citation>
    <scope>NUCLEOTIDE SEQUENCE [LARGE SCALE GENOMIC DNA]</scope>
    <source>
        <strain evidence="3">ATCC MYA-4604 / CBS 118893</strain>
    </source>
</reference>
<gene>
    <name evidence="2" type="ORF">MGYG_03242</name>
</gene>
<feature type="compositionally biased region" description="Polar residues" evidence="1">
    <location>
        <begin position="173"/>
        <end position="183"/>
    </location>
</feature>
<dbReference type="GeneID" id="10031031"/>
<evidence type="ECO:0000313" key="2">
    <source>
        <dbReference type="EMBL" id="EFR00239.1"/>
    </source>
</evidence>
<dbReference type="HOGENOM" id="CLU_037245_0_0_1"/>
<dbReference type="OMA" id="PFVCEWD"/>
<dbReference type="OrthoDB" id="5421702at2759"/>
<protein>
    <submittedName>
        <fullName evidence="2">Uncharacterized protein</fullName>
    </submittedName>
</protein>
<feature type="region of interest" description="Disordered" evidence="1">
    <location>
        <begin position="199"/>
        <end position="264"/>
    </location>
</feature>
<evidence type="ECO:0000256" key="1">
    <source>
        <dbReference type="SAM" id="MobiDB-lite"/>
    </source>
</evidence>
<accession>E4URM9</accession>
<dbReference type="InParanoid" id="E4URM9"/>
<dbReference type="EMBL" id="DS989823">
    <property type="protein sequence ID" value="EFR00239.1"/>
    <property type="molecule type" value="Genomic_DNA"/>
</dbReference>